<comment type="caution">
    <text evidence="2">The sequence shown here is derived from an EMBL/GenBank/DDBJ whole genome shotgun (WGS) entry which is preliminary data.</text>
</comment>
<sequence>MNEVTVPPIWHKTQRVLRTIVQALVVLIPLANGVAAAVAGYLTEQTSITVSPVVFLILNGVVAVTAVAMGLVARVMAVPGVNAFLARFGLGSVPRSELKG</sequence>
<dbReference type="EMBL" id="JASJND010000001">
    <property type="protein sequence ID" value="MDJ1113249.1"/>
    <property type="molecule type" value="Genomic_DNA"/>
</dbReference>
<keyword evidence="1" id="KW-0472">Membrane</keyword>
<evidence type="ECO:0000256" key="1">
    <source>
        <dbReference type="SAM" id="Phobius"/>
    </source>
</evidence>
<accession>A0ABT6ZAS4</accession>
<organism evidence="2 3">
    <name type="scientific">Microbacterium dauci</name>
    <dbReference type="NCBI Taxonomy" id="3048008"/>
    <lineage>
        <taxon>Bacteria</taxon>
        <taxon>Bacillati</taxon>
        <taxon>Actinomycetota</taxon>
        <taxon>Actinomycetes</taxon>
        <taxon>Micrococcales</taxon>
        <taxon>Microbacteriaceae</taxon>
        <taxon>Microbacterium</taxon>
    </lineage>
</organism>
<keyword evidence="1" id="KW-0812">Transmembrane</keyword>
<feature type="transmembrane region" description="Helical" evidence="1">
    <location>
        <begin position="20"/>
        <end position="42"/>
    </location>
</feature>
<name>A0ABT6ZAS4_9MICO</name>
<protein>
    <submittedName>
        <fullName evidence="2">Uncharacterized protein</fullName>
    </submittedName>
</protein>
<keyword evidence="1" id="KW-1133">Transmembrane helix</keyword>
<keyword evidence="3" id="KW-1185">Reference proteome</keyword>
<evidence type="ECO:0000313" key="2">
    <source>
        <dbReference type="EMBL" id="MDJ1113249.1"/>
    </source>
</evidence>
<dbReference type="RefSeq" id="WP_283714540.1">
    <property type="nucleotide sequence ID" value="NZ_JASJND010000001.1"/>
</dbReference>
<feature type="transmembrane region" description="Helical" evidence="1">
    <location>
        <begin position="54"/>
        <end position="77"/>
    </location>
</feature>
<dbReference type="Proteomes" id="UP001321481">
    <property type="component" value="Unassembled WGS sequence"/>
</dbReference>
<evidence type="ECO:0000313" key="3">
    <source>
        <dbReference type="Proteomes" id="UP001321481"/>
    </source>
</evidence>
<reference evidence="2 3" key="1">
    <citation type="submission" date="2023-05" db="EMBL/GenBank/DDBJ databases">
        <title>Microbacterium dauci sp.nov., Isolated from Carrot Rhizosphere Soil.</title>
        <authorList>
            <person name="Xiao Z."/>
            <person name="Zheng J."/>
        </authorList>
    </citation>
    <scope>NUCLEOTIDE SEQUENCE [LARGE SCALE GENOMIC DNA]</scope>
    <source>
        <strain evidence="2 3">LX3-4</strain>
    </source>
</reference>
<gene>
    <name evidence="2" type="ORF">QNI14_02145</name>
</gene>
<proteinExistence type="predicted"/>